<dbReference type="EMBL" id="LN890655">
    <property type="protein sequence ID" value="CUS03137.2"/>
    <property type="molecule type" value="Genomic_DNA"/>
</dbReference>
<dbReference type="PANTHER" id="PTHR33495">
    <property type="entry name" value="ANTI-SIGMA FACTOR ANTAGONIST TM_1081-RELATED-RELATED"/>
    <property type="match status" value="1"/>
</dbReference>
<protein>
    <submittedName>
        <fullName evidence="2">Anti-sigma factor antagonist</fullName>
    </submittedName>
</protein>
<reference evidence="2" key="1">
    <citation type="submission" date="2016-01" db="EMBL/GenBank/DDBJ databases">
        <authorList>
            <person name="Mcilroy J.S."/>
            <person name="Karst M S."/>
            <person name="Albertsen M."/>
        </authorList>
    </citation>
    <scope>NUCLEOTIDE SEQUENCE</scope>
    <source>
        <strain evidence="2">Cfx-K</strain>
    </source>
</reference>
<dbReference type="PROSITE" id="PS50801">
    <property type="entry name" value="STAS"/>
    <property type="match status" value="1"/>
</dbReference>
<dbReference type="GO" id="GO:0043856">
    <property type="term" value="F:anti-sigma factor antagonist activity"/>
    <property type="evidence" value="ECO:0007669"/>
    <property type="project" value="TreeGrafter"/>
</dbReference>
<dbReference type="AlphaFoldDB" id="A0A170PFE1"/>
<evidence type="ECO:0000313" key="2">
    <source>
        <dbReference type="EMBL" id="CUS03137.2"/>
    </source>
</evidence>
<proteinExistence type="predicted"/>
<dbReference type="Proteomes" id="UP000215027">
    <property type="component" value="Chromosome I"/>
</dbReference>
<dbReference type="RefSeq" id="WP_157912940.1">
    <property type="nucleotide sequence ID" value="NZ_LN890655.1"/>
</dbReference>
<name>A0A170PFE1_9CHLR</name>
<feature type="domain" description="STAS" evidence="1">
    <location>
        <begin position="4"/>
        <end position="136"/>
    </location>
</feature>
<dbReference type="InterPro" id="IPR036513">
    <property type="entry name" value="STAS_dom_sf"/>
</dbReference>
<evidence type="ECO:0000259" key="1">
    <source>
        <dbReference type="PROSITE" id="PS50801"/>
    </source>
</evidence>
<dbReference type="SUPFAM" id="SSF52091">
    <property type="entry name" value="SpoIIaa-like"/>
    <property type="match status" value="2"/>
</dbReference>
<evidence type="ECO:0000313" key="3">
    <source>
        <dbReference type="Proteomes" id="UP000215027"/>
    </source>
</evidence>
<dbReference type="InterPro" id="IPR002645">
    <property type="entry name" value="STAS_dom"/>
</dbReference>
<dbReference type="KEGG" id="pbf:CFX0092_A1259"/>
<sequence>MEMNSSSVAGSPQIMILDLDGELDASNYLDVIDTVRRLYKEGARQLVLDLSDLKFLSSSGLVSLHSAALIMRGEEPPNPELGWSAFHSIAADVEQGFETCCTLVNPQGRVRKTLEMTGFNTFLRIFDDTDAAVRSFSAA</sequence>
<dbReference type="CDD" id="cd07043">
    <property type="entry name" value="STAS_anti-anti-sigma_factors"/>
    <property type="match status" value="1"/>
</dbReference>
<keyword evidence="3" id="KW-1185">Reference proteome</keyword>
<dbReference type="OrthoDB" id="9793697at2"/>
<gene>
    <name evidence="2" type="ORF">CFX0092_A1259</name>
</gene>
<accession>A0A170PFE1</accession>
<dbReference type="Gene3D" id="3.30.750.24">
    <property type="entry name" value="STAS domain"/>
    <property type="match status" value="1"/>
</dbReference>
<dbReference type="Pfam" id="PF01740">
    <property type="entry name" value="STAS"/>
    <property type="match status" value="1"/>
</dbReference>
<organism evidence="2 3">
    <name type="scientific">Candidatus Promineifilum breve</name>
    <dbReference type="NCBI Taxonomy" id="1806508"/>
    <lineage>
        <taxon>Bacteria</taxon>
        <taxon>Bacillati</taxon>
        <taxon>Chloroflexota</taxon>
        <taxon>Ardenticatenia</taxon>
        <taxon>Candidatus Promineifilales</taxon>
        <taxon>Candidatus Promineifilaceae</taxon>
        <taxon>Candidatus Promineifilum</taxon>
    </lineage>
</organism>